<dbReference type="EMBL" id="JACEIK010012479">
    <property type="protein sequence ID" value="MCE3216154.1"/>
    <property type="molecule type" value="Genomic_DNA"/>
</dbReference>
<reference evidence="1 2" key="1">
    <citation type="journal article" date="2021" name="BMC Genomics">
        <title>Datura genome reveals duplications of psychoactive alkaloid biosynthetic genes and high mutation rate following tissue culture.</title>
        <authorList>
            <person name="Rajewski A."/>
            <person name="Carter-House D."/>
            <person name="Stajich J."/>
            <person name="Litt A."/>
        </authorList>
    </citation>
    <scope>NUCLEOTIDE SEQUENCE [LARGE SCALE GENOMIC DNA]</scope>
    <source>
        <strain evidence="1">AR-01</strain>
    </source>
</reference>
<feature type="non-terminal residue" evidence="1">
    <location>
        <position position="1"/>
    </location>
</feature>
<dbReference type="Proteomes" id="UP000823775">
    <property type="component" value="Unassembled WGS sequence"/>
</dbReference>
<proteinExistence type="predicted"/>
<comment type="caution">
    <text evidence="1">The sequence shown here is derived from an EMBL/GenBank/DDBJ whole genome shotgun (WGS) entry which is preliminary data.</text>
</comment>
<protein>
    <submittedName>
        <fullName evidence="1">Uncharacterized protein</fullName>
    </submittedName>
</protein>
<evidence type="ECO:0000313" key="1">
    <source>
        <dbReference type="EMBL" id="MCE3216154.1"/>
    </source>
</evidence>
<accession>A0ABS8WTB6</accession>
<keyword evidence="2" id="KW-1185">Reference proteome</keyword>
<evidence type="ECO:0000313" key="2">
    <source>
        <dbReference type="Proteomes" id="UP000823775"/>
    </source>
</evidence>
<sequence length="107" mass="11927">LFSWCLIWLLVGLSIIVGIMVVHKVFAGICCDYGSVMIVYEGLGRLGRVHPFKHGWSDIVATLDLIVSRDLGELSLCGQSWVLVTMVECGRPNLDASFQYGYFRAML</sequence>
<organism evidence="1 2">
    <name type="scientific">Datura stramonium</name>
    <name type="common">Jimsonweed</name>
    <name type="synonym">Common thornapple</name>
    <dbReference type="NCBI Taxonomy" id="4076"/>
    <lineage>
        <taxon>Eukaryota</taxon>
        <taxon>Viridiplantae</taxon>
        <taxon>Streptophyta</taxon>
        <taxon>Embryophyta</taxon>
        <taxon>Tracheophyta</taxon>
        <taxon>Spermatophyta</taxon>
        <taxon>Magnoliopsida</taxon>
        <taxon>eudicotyledons</taxon>
        <taxon>Gunneridae</taxon>
        <taxon>Pentapetalae</taxon>
        <taxon>asterids</taxon>
        <taxon>lamiids</taxon>
        <taxon>Solanales</taxon>
        <taxon>Solanaceae</taxon>
        <taxon>Solanoideae</taxon>
        <taxon>Datureae</taxon>
        <taxon>Datura</taxon>
    </lineage>
</organism>
<gene>
    <name evidence="1" type="ORF">HAX54_005121</name>
</gene>
<name>A0ABS8WTB6_DATST</name>